<comment type="similarity">
    <text evidence="1">Belongs to the aldose epimerase family.</text>
</comment>
<dbReference type="EMBL" id="ADLN01000127">
    <property type="protein sequence ID" value="EHI57027.1"/>
    <property type="molecule type" value="Genomic_DNA"/>
</dbReference>
<dbReference type="InterPro" id="IPR014718">
    <property type="entry name" value="GH-type_carb-bd"/>
</dbReference>
<organism evidence="4 5">
    <name type="scientific">Hungatella hathewayi WAL-18680</name>
    <dbReference type="NCBI Taxonomy" id="742737"/>
    <lineage>
        <taxon>Bacteria</taxon>
        <taxon>Bacillati</taxon>
        <taxon>Bacillota</taxon>
        <taxon>Clostridia</taxon>
        <taxon>Lachnospirales</taxon>
        <taxon>Lachnospiraceae</taxon>
        <taxon>Hungatella</taxon>
    </lineage>
</organism>
<gene>
    <name evidence="4" type="ORF">HMPREF9473_04934</name>
</gene>
<name>G5IN56_9FIRM</name>
<dbReference type="InterPro" id="IPR047215">
    <property type="entry name" value="Galactose_mutarotase-like"/>
</dbReference>
<evidence type="ECO:0000256" key="1">
    <source>
        <dbReference type="ARBA" id="ARBA00006206"/>
    </source>
</evidence>
<dbReference type="GO" id="GO:0030246">
    <property type="term" value="F:carbohydrate binding"/>
    <property type="evidence" value="ECO:0007669"/>
    <property type="project" value="InterPro"/>
</dbReference>
<dbReference type="RefSeq" id="WP_006782922.1">
    <property type="nucleotide sequence ID" value="NZ_CP040506.1"/>
</dbReference>
<keyword evidence="3" id="KW-0119">Carbohydrate metabolism</keyword>
<dbReference type="Pfam" id="PF01263">
    <property type="entry name" value="Aldose_epim"/>
    <property type="match status" value="1"/>
</dbReference>
<dbReference type="AlphaFoldDB" id="G5IN56"/>
<dbReference type="PATRIC" id="fig|742737.3.peg.4917"/>
<dbReference type="SUPFAM" id="SSF74650">
    <property type="entry name" value="Galactose mutarotase-like"/>
    <property type="match status" value="1"/>
</dbReference>
<comment type="caution">
    <text evidence="4">The sequence shown here is derived from an EMBL/GenBank/DDBJ whole genome shotgun (WGS) entry which is preliminary data.</text>
</comment>
<keyword evidence="2" id="KW-0413">Isomerase</keyword>
<dbReference type="Gene3D" id="2.70.98.10">
    <property type="match status" value="1"/>
</dbReference>
<dbReference type="InterPro" id="IPR008183">
    <property type="entry name" value="Aldose_1/G6P_1-epimerase"/>
</dbReference>
<dbReference type="PANTHER" id="PTHR10091">
    <property type="entry name" value="ALDOSE-1-EPIMERASE"/>
    <property type="match status" value="1"/>
</dbReference>
<dbReference type="GO" id="GO:0004034">
    <property type="term" value="F:aldose 1-epimerase activity"/>
    <property type="evidence" value="ECO:0007669"/>
    <property type="project" value="TreeGrafter"/>
</dbReference>
<evidence type="ECO:0000256" key="3">
    <source>
        <dbReference type="ARBA" id="ARBA00023277"/>
    </source>
</evidence>
<dbReference type="InterPro" id="IPR011013">
    <property type="entry name" value="Gal_mutarotase_sf_dom"/>
</dbReference>
<evidence type="ECO:0000256" key="2">
    <source>
        <dbReference type="ARBA" id="ARBA00023235"/>
    </source>
</evidence>
<dbReference type="Proteomes" id="UP000005384">
    <property type="component" value="Unassembled WGS sequence"/>
</dbReference>
<evidence type="ECO:0008006" key="6">
    <source>
        <dbReference type="Google" id="ProtNLM"/>
    </source>
</evidence>
<proteinExistence type="inferred from homology"/>
<reference evidence="4 5" key="1">
    <citation type="submission" date="2011-08" db="EMBL/GenBank/DDBJ databases">
        <title>The Genome Sequence of Clostridium hathewayi WAL-18680.</title>
        <authorList>
            <consortium name="The Broad Institute Genome Sequencing Platform"/>
            <person name="Earl A."/>
            <person name="Ward D."/>
            <person name="Feldgarden M."/>
            <person name="Gevers D."/>
            <person name="Finegold S.M."/>
            <person name="Summanen P.H."/>
            <person name="Molitoris D.R."/>
            <person name="Song M."/>
            <person name="Daigneault M."/>
            <person name="Allen-Vercoe E."/>
            <person name="Young S.K."/>
            <person name="Zeng Q."/>
            <person name="Gargeya S."/>
            <person name="Fitzgerald M."/>
            <person name="Haas B."/>
            <person name="Abouelleil A."/>
            <person name="Alvarado L."/>
            <person name="Arachchi H.M."/>
            <person name="Berlin A."/>
            <person name="Brown A."/>
            <person name="Chapman S.B."/>
            <person name="Chen Z."/>
            <person name="Dunbar C."/>
            <person name="Freedman E."/>
            <person name="Gearin G."/>
            <person name="Gellesch M."/>
            <person name="Goldberg J."/>
            <person name="Griggs A."/>
            <person name="Gujja S."/>
            <person name="Heiman D."/>
            <person name="Howarth C."/>
            <person name="Larson L."/>
            <person name="Lui A."/>
            <person name="MacDonald P.J.P."/>
            <person name="Montmayeur A."/>
            <person name="Murphy C."/>
            <person name="Neiman D."/>
            <person name="Pearson M."/>
            <person name="Priest M."/>
            <person name="Roberts A."/>
            <person name="Saif S."/>
            <person name="Shea T."/>
            <person name="Shenoy N."/>
            <person name="Sisk P."/>
            <person name="Stolte C."/>
            <person name="Sykes S."/>
            <person name="Wortman J."/>
            <person name="Nusbaum C."/>
            <person name="Birren B."/>
        </authorList>
    </citation>
    <scope>NUCLEOTIDE SEQUENCE [LARGE SCALE GENOMIC DNA]</scope>
    <source>
        <strain evidence="4 5">WAL-18680</strain>
    </source>
</reference>
<keyword evidence="5" id="KW-1185">Reference proteome</keyword>
<dbReference type="CDD" id="cd09019">
    <property type="entry name" value="galactose_mutarotase_like"/>
    <property type="match status" value="1"/>
</dbReference>
<dbReference type="HOGENOM" id="CLU_031753_2_0_9"/>
<dbReference type="OrthoDB" id="9779408at2"/>
<dbReference type="GO" id="GO:0033499">
    <property type="term" value="P:galactose catabolic process via UDP-galactose, Leloir pathway"/>
    <property type="evidence" value="ECO:0007669"/>
    <property type="project" value="TreeGrafter"/>
</dbReference>
<protein>
    <recommendedName>
        <fullName evidence="6">Aldose 1-epimerase</fullName>
    </recommendedName>
</protein>
<dbReference type="PANTHER" id="PTHR10091:SF0">
    <property type="entry name" value="GALACTOSE MUTAROTASE"/>
    <property type="match status" value="1"/>
</dbReference>
<evidence type="ECO:0000313" key="4">
    <source>
        <dbReference type="EMBL" id="EHI57027.1"/>
    </source>
</evidence>
<dbReference type="GO" id="GO:0006006">
    <property type="term" value="P:glucose metabolic process"/>
    <property type="evidence" value="ECO:0007669"/>
    <property type="project" value="TreeGrafter"/>
</dbReference>
<evidence type="ECO:0000313" key="5">
    <source>
        <dbReference type="Proteomes" id="UP000005384"/>
    </source>
</evidence>
<sequence length="343" mass="37824">MVEKRIFGTRSDGTCVDCVTVTNNFGEFVELLNYGATIYRVCVLDRKGVIGDVVRGARNLDSFSSGFNGSVIGRCANRIANGRFSVDGKEIQLECNAGGHFLHGASGNYAFQLFNTEIDNGGNRVTFTYTDKGAGGFGCEVEVRVTYVFDDFHCLHIVYEMSPDGITVLCPTNHAFFCLSEYGEVSDDTLLLNADFMAVKGESKMPEGGVISVKDSPFDFRERRRISDCLNQMNTGAMCTPVDETFLLRSDNGKPAASVQSEDSGRIMNVYTDMPAMVLFVPYEAQPKIGKDEVSYSGYFAICLETQFVPNAVNCPEFQSPIYREGERLVSETVYEFLTNDCG</sequence>
<accession>G5IN56</accession>